<dbReference type="GO" id="GO:0005829">
    <property type="term" value="C:cytosol"/>
    <property type="evidence" value="ECO:0007669"/>
    <property type="project" value="TreeGrafter"/>
</dbReference>
<dbReference type="PROSITE" id="PS51197">
    <property type="entry name" value="HTH_RRF2_2"/>
    <property type="match status" value="1"/>
</dbReference>
<dbReference type="Gene3D" id="1.10.10.10">
    <property type="entry name" value="Winged helix-like DNA-binding domain superfamily/Winged helix DNA-binding domain"/>
    <property type="match status" value="1"/>
</dbReference>
<dbReference type="AlphaFoldDB" id="B9M094"/>
<gene>
    <name evidence="2" type="ordered locus">Geob_2523</name>
</gene>
<dbReference type="SUPFAM" id="SSF46785">
    <property type="entry name" value="Winged helix' DNA-binding domain"/>
    <property type="match status" value="1"/>
</dbReference>
<dbReference type="STRING" id="316067.Geob_2523"/>
<protein>
    <submittedName>
        <fullName evidence="2">Winged helix-turn-helix transcriptional regulator, Rrf2 family</fullName>
    </submittedName>
</protein>
<proteinExistence type="predicted"/>
<keyword evidence="1" id="KW-0238">DNA-binding</keyword>
<dbReference type="InterPro" id="IPR036388">
    <property type="entry name" value="WH-like_DNA-bd_sf"/>
</dbReference>
<evidence type="ECO:0000313" key="3">
    <source>
        <dbReference type="Proteomes" id="UP000007721"/>
    </source>
</evidence>
<sequence>MKLTSRSEYALLALIYLARTGSENLVPVQTIATAQGIPPKFLEQILLILKRAKFLRSLRGQAGGYALARPASQIHLAEVIRLFDGALAPTESVSVYFYESTPIEKEQKLISVFKDIRDYVAGKLENTTLADVSE</sequence>
<dbReference type="eggNOG" id="COG1959">
    <property type="taxonomic scope" value="Bacteria"/>
</dbReference>
<dbReference type="HOGENOM" id="CLU_107144_1_1_7"/>
<dbReference type="RefSeq" id="WP_012647603.1">
    <property type="nucleotide sequence ID" value="NC_011979.1"/>
</dbReference>
<dbReference type="KEGG" id="geo:Geob_2523"/>
<dbReference type="Pfam" id="PF02082">
    <property type="entry name" value="Rrf2"/>
    <property type="match status" value="1"/>
</dbReference>
<dbReference type="NCBIfam" id="TIGR00738">
    <property type="entry name" value="rrf2_super"/>
    <property type="match status" value="1"/>
</dbReference>
<dbReference type="GO" id="GO:0003677">
    <property type="term" value="F:DNA binding"/>
    <property type="evidence" value="ECO:0007669"/>
    <property type="project" value="UniProtKB-KW"/>
</dbReference>
<name>B9M094_GEODF</name>
<dbReference type="PANTHER" id="PTHR33221">
    <property type="entry name" value="WINGED HELIX-TURN-HELIX TRANSCRIPTIONAL REGULATOR, RRF2 FAMILY"/>
    <property type="match status" value="1"/>
</dbReference>
<accession>B9M094</accession>
<dbReference type="GO" id="GO:0003700">
    <property type="term" value="F:DNA-binding transcription factor activity"/>
    <property type="evidence" value="ECO:0007669"/>
    <property type="project" value="TreeGrafter"/>
</dbReference>
<dbReference type="Proteomes" id="UP000007721">
    <property type="component" value="Chromosome"/>
</dbReference>
<keyword evidence="3" id="KW-1185">Reference proteome</keyword>
<dbReference type="EMBL" id="CP001390">
    <property type="protein sequence ID" value="ACM20874.1"/>
    <property type="molecule type" value="Genomic_DNA"/>
</dbReference>
<evidence type="ECO:0000256" key="1">
    <source>
        <dbReference type="ARBA" id="ARBA00023125"/>
    </source>
</evidence>
<dbReference type="InterPro" id="IPR000944">
    <property type="entry name" value="Tscrpt_reg_Rrf2"/>
</dbReference>
<dbReference type="InterPro" id="IPR036390">
    <property type="entry name" value="WH_DNA-bd_sf"/>
</dbReference>
<reference evidence="2 3" key="1">
    <citation type="submission" date="2009-01" db="EMBL/GenBank/DDBJ databases">
        <title>Complete sequence of Geobacter sp. FRC-32.</title>
        <authorList>
            <consortium name="US DOE Joint Genome Institute"/>
            <person name="Lucas S."/>
            <person name="Copeland A."/>
            <person name="Lapidus A."/>
            <person name="Glavina del Rio T."/>
            <person name="Dalin E."/>
            <person name="Tice H."/>
            <person name="Bruce D."/>
            <person name="Goodwin L."/>
            <person name="Pitluck S."/>
            <person name="Saunders E."/>
            <person name="Brettin T."/>
            <person name="Detter J.C."/>
            <person name="Han C."/>
            <person name="Larimer F."/>
            <person name="Land M."/>
            <person name="Hauser L."/>
            <person name="Kyrpides N."/>
            <person name="Ovchinnikova G."/>
            <person name="Kostka J."/>
            <person name="Richardson P."/>
        </authorList>
    </citation>
    <scope>NUCLEOTIDE SEQUENCE [LARGE SCALE GENOMIC DNA]</scope>
    <source>
        <strain evidence="3">DSM 22248 / JCM 15807 / FRC-32</strain>
    </source>
</reference>
<dbReference type="OrthoDB" id="9800519at2"/>
<evidence type="ECO:0000313" key="2">
    <source>
        <dbReference type="EMBL" id="ACM20874.1"/>
    </source>
</evidence>
<dbReference type="PANTHER" id="PTHR33221:SF5">
    <property type="entry name" value="HTH-TYPE TRANSCRIPTIONAL REGULATOR ISCR"/>
    <property type="match status" value="1"/>
</dbReference>
<organism evidence="2 3">
    <name type="scientific">Geotalea daltonii (strain DSM 22248 / JCM 15807 / FRC-32)</name>
    <name type="common">Geobacter daltonii</name>
    <dbReference type="NCBI Taxonomy" id="316067"/>
    <lineage>
        <taxon>Bacteria</taxon>
        <taxon>Pseudomonadati</taxon>
        <taxon>Thermodesulfobacteriota</taxon>
        <taxon>Desulfuromonadia</taxon>
        <taxon>Geobacterales</taxon>
        <taxon>Geobacteraceae</taxon>
        <taxon>Geotalea</taxon>
    </lineage>
</organism>